<protein>
    <submittedName>
        <fullName evidence="1">Uncharacterized protein</fullName>
    </submittedName>
</protein>
<evidence type="ECO:0000313" key="2">
    <source>
        <dbReference type="Proteomes" id="UP001277972"/>
    </source>
</evidence>
<accession>A0ACC6M3P5</accession>
<reference evidence="1" key="1">
    <citation type="submission" date="2023-11" db="EMBL/GenBank/DDBJ databases">
        <title>Gracilibacillus pellucida a moderately halophilic bacterium isolated from saline soil in Xinjiang province.</title>
        <authorList>
            <person name="Zhang Z."/>
            <person name="Tan F."/>
            <person name="Wang Y."/>
            <person name="Xia M."/>
        </authorList>
    </citation>
    <scope>NUCLEOTIDE SEQUENCE</scope>
    <source>
        <strain evidence="1">S3-1-1</strain>
    </source>
</reference>
<evidence type="ECO:0000313" key="1">
    <source>
        <dbReference type="EMBL" id="MDX8045566.1"/>
    </source>
</evidence>
<gene>
    <name evidence="1" type="ORF">SH601_06155</name>
</gene>
<dbReference type="EMBL" id="JAWZSR010000003">
    <property type="protein sequence ID" value="MDX8045566.1"/>
    <property type="molecule type" value="Genomic_DNA"/>
</dbReference>
<keyword evidence="2" id="KW-1185">Reference proteome</keyword>
<organism evidence="1 2">
    <name type="scientific">Gracilibacillus pellucidus</name>
    <dbReference type="NCBI Taxonomy" id="3095368"/>
    <lineage>
        <taxon>Bacteria</taxon>
        <taxon>Bacillati</taxon>
        <taxon>Bacillota</taxon>
        <taxon>Bacilli</taxon>
        <taxon>Bacillales</taxon>
        <taxon>Bacillaceae</taxon>
        <taxon>Gracilibacillus</taxon>
    </lineage>
</organism>
<sequence length="40" mass="4589">MRLLLPLFIIVQELLSIGFVIGFSFLMPELDRHTSIYHGA</sequence>
<proteinExistence type="predicted"/>
<name>A0ACC6M3P5_9BACI</name>
<dbReference type="Proteomes" id="UP001277972">
    <property type="component" value="Unassembled WGS sequence"/>
</dbReference>
<comment type="caution">
    <text evidence="1">The sequence shown here is derived from an EMBL/GenBank/DDBJ whole genome shotgun (WGS) entry which is preliminary data.</text>
</comment>